<proteinExistence type="predicted"/>
<name>A0A8S5P1Z7_9CAUD</name>
<evidence type="ECO:0000313" key="1">
    <source>
        <dbReference type="EMBL" id="DAE00252.1"/>
    </source>
</evidence>
<dbReference type="EMBL" id="BK015301">
    <property type="protein sequence ID" value="DAE00252.1"/>
    <property type="molecule type" value="Genomic_DNA"/>
</dbReference>
<protein>
    <submittedName>
        <fullName evidence="1">Uncharacterized protein</fullName>
    </submittedName>
</protein>
<reference evidence="1" key="1">
    <citation type="journal article" date="2021" name="Proc. Natl. Acad. Sci. U.S.A.">
        <title>A Catalog of Tens of Thousands of Viruses from Human Metagenomes Reveals Hidden Associations with Chronic Diseases.</title>
        <authorList>
            <person name="Tisza M.J."/>
            <person name="Buck C.B."/>
        </authorList>
    </citation>
    <scope>NUCLEOTIDE SEQUENCE</scope>
    <source>
        <strain evidence="1">CtLnO19</strain>
    </source>
</reference>
<sequence>MVGGIYDENHYCLFLNRRDANGREYLSLLKQSTFTLF</sequence>
<organism evidence="1">
    <name type="scientific">Myoviridae sp. ctLnO19</name>
    <dbReference type="NCBI Taxonomy" id="2825085"/>
    <lineage>
        <taxon>Viruses</taxon>
        <taxon>Duplodnaviria</taxon>
        <taxon>Heunggongvirae</taxon>
        <taxon>Uroviricota</taxon>
        <taxon>Caudoviricetes</taxon>
    </lineage>
</organism>
<accession>A0A8S5P1Z7</accession>